<dbReference type="Proteomes" id="UP001590951">
    <property type="component" value="Unassembled WGS sequence"/>
</dbReference>
<evidence type="ECO:0000313" key="3">
    <source>
        <dbReference type="Proteomes" id="UP001590951"/>
    </source>
</evidence>
<feature type="transmembrane region" description="Helical" evidence="1">
    <location>
        <begin position="37"/>
        <end position="61"/>
    </location>
</feature>
<evidence type="ECO:0000256" key="1">
    <source>
        <dbReference type="SAM" id="Phobius"/>
    </source>
</evidence>
<name>A0ABR4ATF9_9LECA</name>
<evidence type="ECO:0000313" key="2">
    <source>
        <dbReference type="EMBL" id="KAL2048866.1"/>
    </source>
</evidence>
<sequence length="105" mass="12502">MSPDKQVEWGMTAKRVPYSRFSSTWQLPYSTPSSFQILASCIFDSIALTNLLLTIFMVYFFRTFTHCINMTIVSENQYTKHKHPVFKLDLRQRWHPPERISSWHT</sequence>
<organism evidence="2 3">
    <name type="scientific">Lepraria finkii</name>
    <dbReference type="NCBI Taxonomy" id="1340010"/>
    <lineage>
        <taxon>Eukaryota</taxon>
        <taxon>Fungi</taxon>
        <taxon>Dikarya</taxon>
        <taxon>Ascomycota</taxon>
        <taxon>Pezizomycotina</taxon>
        <taxon>Lecanoromycetes</taxon>
        <taxon>OSLEUM clade</taxon>
        <taxon>Lecanoromycetidae</taxon>
        <taxon>Lecanorales</taxon>
        <taxon>Lecanorineae</taxon>
        <taxon>Stereocaulaceae</taxon>
        <taxon>Lepraria</taxon>
    </lineage>
</organism>
<proteinExistence type="predicted"/>
<keyword evidence="1" id="KW-1133">Transmembrane helix</keyword>
<reference evidence="2 3" key="1">
    <citation type="submission" date="2024-09" db="EMBL/GenBank/DDBJ databases">
        <title>Rethinking Asexuality: The Enigmatic Case of Functional Sexual Genes in Lepraria (Stereocaulaceae).</title>
        <authorList>
            <person name="Doellman M."/>
            <person name="Sun Y."/>
            <person name="Barcenas-Pena A."/>
            <person name="Lumbsch H.T."/>
            <person name="Grewe F."/>
        </authorList>
    </citation>
    <scope>NUCLEOTIDE SEQUENCE [LARGE SCALE GENOMIC DNA]</scope>
    <source>
        <strain evidence="2 3">Grewe 0041</strain>
    </source>
</reference>
<keyword evidence="1" id="KW-0812">Transmembrane</keyword>
<accession>A0ABR4ATF9</accession>
<comment type="caution">
    <text evidence="2">The sequence shown here is derived from an EMBL/GenBank/DDBJ whole genome shotgun (WGS) entry which is preliminary data.</text>
</comment>
<protein>
    <submittedName>
        <fullName evidence="2">Uncharacterized protein</fullName>
    </submittedName>
</protein>
<keyword evidence="3" id="KW-1185">Reference proteome</keyword>
<gene>
    <name evidence="2" type="ORF">ABVK25_010872</name>
</gene>
<keyword evidence="1" id="KW-0472">Membrane</keyword>
<dbReference type="EMBL" id="JBHFEH010000077">
    <property type="protein sequence ID" value="KAL2048866.1"/>
    <property type="molecule type" value="Genomic_DNA"/>
</dbReference>